<dbReference type="Gene3D" id="3.30.43.10">
    <property type="entry name" value="Uridine Diphospho-n-acetylenolpyruvylglucosamine Reductase, domain 2"/>
    <property type="match status" value="1"/>
</dbReference>
<name>A0A6I4TU04_9SPHN</name>
<dbReference type="Gene3D" id="3.40.462.10">
    <property type="entry name" value="FAD-linked oxidases, C-terminal domain"/>
    <property type="match status" value="1"/>
</dbReference>
<dbReference type="InterPro" id="IPR006094">
    <property type="entry name" value="Oxid_FAD_bind_N"/>
</dbReference>
<dbReference type="PROSITE" id="PS51387">
    <property type="entry name" value="FAD_PCMH"/>
    <property type="match status" value="1"/>
</dbReference>
<proteinExistence type="predicted"/>
<dbReference type="PANTHER" id="PTHR11748:SF114">
    <property type="entry name" value="ARYL-ALCOHOL OXIDASE VANILLYL-ALCOHOL OXIDASE (AFU_ORTHOLOGUE AFUA_3G09500)-RELATED"/>
    <property type="match status" value="1"/>
</dbReference>
<dbReference type="InterPro" id="IPR016166">
    <property type="entry name" value="FAD-bd_PCMH"/>
</dbReference>
<gene>
    <name evidence="4" type="ORF">GRI97_07005</name>
</gene>
<dbReference type="SUPFAM" id="SSF56176">
    <property type="entry name" value="FAD-binding/transporter-associated domain-like"/>
    <property type="match status" value="1"/>
</dbReference>
<keyword evidence="1" id="KW-0285">Flavoprotein</keyword>
<evidence type="ECO:0000256" key="2">
    <source>
        <dbReference type="ARBA" id="ARBA00022827"/>
    </source>
</evidence>
<comment type="caution">
    <text evidence="4">The sequence shown here is derived from an EMBL/GenBank/DDBJ whole genome shotgun (WGS) entry which is preliminary data.</text>
</comment>
<evidence type="ECO:0000313" key="5">
    <source>
        <dbReference type="Proteomes" id="UP000469430"/>
    </source>
</evidence>
<dbReference type="InterPro" id="IPR016169">
    <property type="entry name" value="FAD-bd_PCMH_sub2"/>
</dbReference>
<organism evidence="4 5">
    <name type="scientific">Croceibacterium xixiisoli</name>
    <dbReference type="NCBI Taxonomy" id="1476466"/>
    <lineage>
        <taxon>Bacteria</taxon>
        <taxon>Pseudomonadati</taxon>
        <taxon>Pseudomonadota</taxon>
        <taxon>Alphaproteobacteria</taxon>
        <taxon>Sphingomonadales</taxon>
        <taxon>Erythrobacteraceae</taxon>
        <taxon>Croceibacterium</taxon>
    </lineage>
</organism>
<dbReference type="InterPro" id="IPR016164">
    <property type="entry name" value="FAD-linked_Oxase-like_C"/>
</dbReference>
<evidence type="ECO:0000256" key="1">
    <source>
        <dbReference type="ARBA" id="ARBA00022630"/>
    </source>
</evidence>
<evidence type="ECO:0000313" key="4">
    <source>
        <dbReference type="EMBL" id="MXO98730.1"/>
    </source>
</evidence>
<dbReference type="EMBL" id="WTYJ01000001">
    <property type="protein sequence ID" value="MXO98730.1"/>
    <property type="molecule type" value="Genomic_DNA"/>
</dbReference>
<dbReference type="AlphaFoldDB" id="A0A6I4TU04"/>
<protein>
    <submittedName>
        <fullName evidence="4">FAD-binding protein</fullName>
    </submittedName>
</protein>
<dbReference type="InterPro" id="IPR006311">
    <property type="entry name" value="TAT_signal"/>
</dbReference>
<dbReference type="Gene3D" id="1.10.45.10">
    <property type="entry name" value="Vanillyl-alcohol Oxidase, Chain A, domain 4"/>
    <property type="match status" value="1"/>
</dbReference>
<sequence>MIGGISRRDILRSGAIGSAVIGAAALSPLARARMMPAEMDRDVFAAAVQELRAIVGENWVFADEASTVSYRKSFIPDLRGEHIPSGAVAPRTVEEVQAILKVANRYKLPLWPVSTGKNMGYGMATPASSGQMILDLKRMNRILDFDAELGTILVEPGVTYQDIHDYIEKNNLPFWLDVPTVGPIVSMVGNTLERGVGYTPHGDHFFMQCGMEVVLADGSVLRTGMGSVENGNTWQAFKWGYGPYLDGIFTQSNFGVVTKMGMWLMPRPPAYRPFVARSAEVEDIAKITDTVRPFRMNSLIPNGVLMMGALYQLAMFRRRDDFLGQGFDGKGAIPQELIKAEAKKNDLGMWNTYFALYGTDETIAATEPILRSAFEAAGAEVLTEREMNGNPWFEHHKTLMRGGMTLEEIGLVRWWGPAGGAVAFAPVAPAKGSETRGQTALATEIMNKYGFDYAPAYAVGGRELHHIIFLMFDKGDDENAGRAELCMKEMITRFGERGWAAYRSSVSTMNLVADQYGATNREVNARLKQALDPNHIIAPGKQGIA</sequence>
<dbReference type="Pfam" id="PF01565">
    <property type="entry name" value="FAD_binding_4"/>
    <property type="match status" value="1"/>
</dbReference>
<dbReference type="GO" id="GO:0004458">
    <property type="term" value="F:D-lactate dehydrogenase (cytochrome) activity"/>
    <property type="evidence" value="ECO:0007669"/>
    <property type="project" value="TreeGrafter"/>
</dbReference>
<dbReference type="OrthoDB" id="9811557at2"/>
<dbReference type="GO" id="GO:0008720">
    <property type="term" value="F:D-lactate dehydrogenase (NAD+) activity"/>
    <property type="evidence" value="ECO:0007669"/>
    <property type="project" value="TreeGrafter"/>
</dbReference>
<dbReference type="InterPro" id="IPR016170">
    <property type="entry name" value="Cytok_DH_C_sf"/>
</dbReference>
<dbReference type="Gene3D" id="3.30.465.10">
    <property type="match status" value="1"/>
</dbReference>
<dbReference type="InterPro" id="IPR016167">
    <property type="entry name" value="FAD-bd_PCMH_sub1"/>
</dbReference>
<dbReference type="InterPro" id="IPR036318">
    <property type="entry name" value="FAD-bd_PCMH-like_sf"/>
</dbReference>
<dbReference type="PROSITE" id="PS51318">
    <property type="entry name" value="TAT"/>
    <property type="match status" value="1"/>
</dbReference>
<keyword evidence="2" id="KW-0274">FAD</keyword>
<evidence type="ECO:0000259" key="3">
    <source>
        <dbReference type="PROSITE" id="PS51387"/>
    </source>
</evidence>
<dbReference type="RefSeq" id="WP_161390341.1">
    <property type="nucleotide sequence ID" value="NZ_JBHSCP010000001.1"/>
</dbReference>
<dbReference type="GO" id="GO:0071949">
    <property type="term" value="F:FAD binding"/>
    <property type="evidence" value="ECO:0007669"/>
    <property type="project" value="InterPro"/>
</dbReference>
<dbReference type="PANTHER" id="PTHR11748">
    <property type="entry name" value="D-LACTATE DEHYDROGENASE"/>
    <property type="match status" value="1"/>
</dbReference>
<reference evidence="4 5" key="1">
    <citation type="submission" date="2019-12" db="EMBL/GenBank/DDBJ databases">
        <title>Genomic-based taxomic classification of the family Erythrobacteraceae.</title>
        <authorList>
            <person name="Xu L."/>
        </authorList>
    </citation>
    <scope>NUCLEOTIDE SEQUENCE [LARGE SCALE GENOMIC DNA]</scope>
    <source>
        <strain evidence="4 5">S36</strain>
    </source>
</reference>
<dbReference type="SUPFAM" id="SSF55103">
    <property type="entry name" value="FAD-linked oxidases, C-terminal domain"/>
    <property type="match status" value="1"/>
</dbReference>
<feature type="domain" description="FAD-binding PCMH-type" evidence="3">
    <location>
        <begin position="80"/>
        <end position="267"/>
    </location>
</feature>
<accession>A0A6I4TU04</accession>
<dbReference type="Proteomes" id="UP000469430">
    <property type="component" value="Unassembled WGS sequence"/>
</dbReference>
<dbReference type="GO" id="GO:1903457">
    <property type="term" value="P:lactate catabolic process"/>
    <property type="evidence" value="ECO:0007669"/>
    <property type="project" value="TreeGrafter"/>
</dbReference>
<keyword evidence="5" id="KW-1185">Reference proteome</keyword>
<dbReference type="InterPro" id="IPR016171">
    <property type="entry name" value="Vanillyl_alc_oxidase_C-sub2"/>
</dbReference>